<evidence type="ECO:0000256" key="3">
    <source>
        <dbReference type="ARBA" id="ARBA00023163"/>
    </source>
</evidence>
<dbReference type="Gene3D" id="1.10.10.10">
    <property type="entry name" value="Winged helix-like DNA-binding domain superfamily/Winged helix DNA-binding domain"/>
    <property type="match status" value="1"/>
</dbReference>
<evidence type="ECO:0000259" key="4">
    <source>
        <dbReference type="PROSITE" id="PS51071"/>
    </source>
</evidence>
<dbReference type="Gene3D" id="3.40.50.10490">
    <property type="entry name" value="Glucose-6-phosphate isomerase like protein, domain 1"/>
    <property type="match status" value="1"/>
</dbReference>
<dbReference type="Pfam" id="PF01380">
    <property type="entry name" value="SIS"/>
    <property type="match status" value="1"/>
</dbReference>
<dbReference type="Proteomes" id="UP000515960">
    <property type="component" value="Chromosome"/>
</dbReference>
<dbReference type="GO" id="GO:1901135">
    <property type="term" value="P:carbohydrate derivative metabolic process"/>
    <property type="evidence" value="ECO:0007669"/>
    <property type="project" value="InterPro"/>
</dbReference>
<name>A0A7G9B165_9FIRM</name>
<dbReference type="SUPFAM" id="SSF46689">
    <property type="entry name" value="Homeodomain-like"/>
    <property type="match status" value="1"/>
</dbReference>
<dbReference type="InterPro" id="IPR046348">
    <property type="entry name" value="SIS_dom_sf"/>
</dbReference>
<dbReference type="InterPro" id="IPR036388">
    <property type="entry name" value="WH-like_DNA-bd_sf"/>
</dbReference>
<gene>
    <name evidence="6" type="ORF">H8790_07220</name>
</gene>
<feature type="domain" description="HTH rpiR-type" evidence="4">
    <location>
        <begin position="2"/>
        <end position="78"/>
    </location>
</feature>
<dbReference type="GO" id="GO:0003677">
    <property type="term" value="F:DNA binding"/>
    <property type="evidence" value="ECO:0007669"/>
    <property type="project" value="UniProtKB-KW"/>
</dbReference>
<sequence length="282" mass="31885">MQKLLRQLQEGQSEFSPAQKAVADYIASHYMDIPFQTISQIAQLTGTSETTISKFCNELGFSGFSGLKHLAAEYVNNALPINNRLENTAASMEEEDAVSEIMRYDIDDIQATLKNPANLANIQPFLAMVDQARHVYTIGGRSASYFAAFFAFKLRQQDVNVSNIEFGVGDYIDKMMMIRPGDLVIAFSFSRYTKKVVEMVKRLKQRGVSIVLLTSEGLSPAFEYADLVFTCRTVSRSYVASYTACLSLLNTLLITRALRHKVRMEEYLKELEKNLMDFDMFC</sequence>
<dbReference type="Pfam" id="PF01418">
    <property type="entry name" value="HTH_6"/>
    <property type="match status" value="1"/>
</dbReference>
<dbReference type="InterPro" id="IPR000281">
    <property type="entry name" value="HTH_RpiR"/>
</dbReference>
<dbReference type="EMBL" id="CP060490">
    <property type="protein sequence ID" value="QNL43296.1"/>
    <property type="molecule type" value="Genomic_DNA"/>
</dbReference>
<dbReference type="AlphaFoldDB" id="A0A7G9B165"/>
<protein>
    <submittedName>
        <fullName evidence="6">MurR/RpiR family transcriptional regulator</fullName>
    </submittedName>
</protein>
<keyword evidence="1" id="KW-0805">Transcription regulation</keyword>
<feature type="domain" description="SIS" evidence="5">
    <location>
        <begin position="125"/>
        <end position="263"/>
    </location>
</feature>
<dbReference type="PROSITE" id="PS51464">
    <property type="entry name" value="SIS"/>
    <property type="match status" value="1"/>
</dbReference>
<keyword evidence="7" id="KW-1185">Reference proteome</keyword>
<evidence type="ECO:0000313" key="7">
    <source>
        <dbReference type="Proteomes" id="UP000515960"/>
    </source>
</evidence>
<reference evidence="6 7" key="1">
    <citation type="submission" date="2020-08" db="EMBL/GenBank/DDBJ databases">
        <authorList>
            <person name="Liu C."/>
            <person name="Sun Q."/>
        </authorList>
    </citation>
    <scope>NUCLEOTIDE SEQUENCE [LARGE SCALE GENOMIC DNA]</scope>
    <source>
        <strain evidence="6 7">NSJ-62</strain>
    </source>
</reference>
<evidence type="ECO:0000259" key="5">
    <source>
        <dbReference type="PROSITE" id="PS51464"/>
    </source>
</evidence>
<evidence type="ECO:0000256" key="2">
    <source>
        <dbReference type="ARBA" id="ARBA00023125"/>
    </source>
</evidence>
<evidence type="ECO:0000256" key="1">
    <source>
        <dbReference type="ARBA" id="ARBA00023015"/>
    </source>
</evidence>
<dbReference type="PROSITE" id="PS51071">
    <property type="entry name" value="HTH_RPIR"/>
    <property type="match status" value="1"/>
</dbReference>
<dbReference type="SUPFAM" id="SSF53697">
    <property type="entry name" value="SIS domain"/>
    <property type="match status" value="1"/>
</dbReference>
<dbReference type="InterPro" id="IPR001347">
    <property type="entry name" value="SIS_dom"/>
</dbReference>
<dbReference type="PANTHER" id="PTHR30514:SF18">
    <property type="entry name" value="RPIR-FAMILY TRANSCRIPTIONAL REGULATOR"/>
    <property type="match status" value="1"/>
</dbReference>
<dbReference type="KEGG" id="ohi:H8790_07220"/>
<dbReference type="GO" id="GO:0097367">
    <property type="term" value="F:carbohydrate derivative binding"/>
    <property type="evidence" value="ECO:0007669"/>
    <property type="project" value="InterPro"/>
</dbReference>
<evidence type="ECO:0000313" key="6">
    <source>
        <dbReference type="EMBL" id="QNL43296.1"/>
    </source>
</evidence>
<keyword evidence="3" id="KW-0804">Transcription</keyword>
<keyword evidence="2" id="KW-0238">DNA-binding</keyword>
<dbReference type="GO" id="GO:0003700">
    <property type="term" value="F:DNA-binding transcription factor activity"/>
    <property type="evidence" value="ECO:0007669"/>
    <property type="project" value="InterPro"/>
</dbReference>
<dbReference type="InterPro" id="IPR047640">
    <property type="entry name" value="RpiR-like"/>
</dbReference>
<dbReference type="CDD" id="cd05013">
    <property type="entry name" value="SIS_RpiR"/>
    <property type="match status" value="1"/>
</dbReference>
<organism evidence="6 7">
    <name type="scientific">Oscillibacter hominis</name>
    <dbReference type="NCBI Taxonomy" id="2763056"/>
    <lineage>
        <taxon>Bacteria</taxon>
        <taxon>Bacillati</taxon>
        <taxon>Bacillota</taxon>
        <taxon>Clostridia</taxon>
        <taxon>Eubacteriales</taxon>
        <taxon>Oscillospiraceae</taxon>
        <taxon>Oscillibacter</taxon>
    </lineage>
</organism>
<proteinExistence type="predicted"/>
<dbReference type="InterPro" id="IPR035472">
    <property type="entry name" value="RpiR-like_SIS"/>
</dbReference>
<accession>A0A7G9B165</accession>
<dbReference type="PANTHER" id="PTHR30514">
    <property type="entry name" value="GLUCOKINASE"/>
    <property type="match status" value="1"/>
</dbReference>
<dbReference type="RefSeq" id="WP_187331887.1">
    <property type="nucleotide sequence ID" value="NZ_CP060490.1"/>
</dbReference>
<dbReference type="InterPro" id="IPR009057">
    <property type="entry name" value="Homeodomain-like_sf"/>
</dbReference>